<dbReference type="Proteomes" id="UP001176960">
    <property type="component" value="Unassembled WGS sequence"/>
</dbReference>
<comment type="caution">
    <text evidence="2">The sequence shown here is derived from an EMBL/GenBank/DDBJ whole genome shotgun (WGS) entry which is preliminary data.</text>
</comment>
<sequence length="329" mass="36889">MKKHEILSLPMRDISETGLPFVELAKSSMAINMTFHSILGVTDGDALMSLHRNPIYEAVGYYVASNAMVTYDGTIIYNDNIVSSPTLNVSELNRHVLEHFLEGELPLLHPIGGLSVVLYGFGWVVYGHWLVEFFTRVYTVHAFGMDLNKITWILPNDVPQYVLSFLSKIGIRKESLFLFDHKREIVCCENLLIPVNLCKSSSNAHPLFEKYCQWFRKLCVGHEAALDKCNKLFVTRKSFTNHRPVVNGDELKEISQEFGYQVFSPETMSLDEQIEIFSTAASIAGEYGSGLHNSIFAPEHAVITALRINRQAFGFVQSSLAAAGGQTMS</sequence>
<proteinExistence type="predicted"/>
<evidence type="ECO:0000259" key="1">
    <source>
        <dbReference type="Pfam" id="PF04577"/>
    </source>
</evidence>
<gene>
    <name evidence="2" type="ORF">LMG32879_003052</name>
</gene>
<dbReference type="GO" id="GO:0016757">
    <property type="term" value="F:glycosyltransferase activity"/>
    <property type="evidence" value="ECO:0007669"/>
    <property type="project" value="InterPro"/>
</dbReference>
<dbReference type="RefSeq" id="WP_289843878.1">
    <property type="nucleotide sequence ID" value="NZ_CATKSH010000036.1"/>
</dbReference>
<dbReference type="Pfam" id="PF04577">
    <property type="entry name" value="Glyco_transf_61"/>
    <property type="match status" value="1"/>
</dbReference>
<dbReference type="InterPro" id="IPR049625">
    <property type="entry name" value="Glyco_transf_61_cat"/>
</dbReference>
<evidence type="ECO:0000313" key="2">
    <source>
        <dbReference type="EMBL" id="CAI9122192.1"/>
    </source>
</evidence>
<dbReference type="AlphaFoldDB" id="A0AA35UZ81"/>
<reference evidence="2" key="1">
    <citation type="submission" date="2023-03" db="EMBL/GenBank/DDBJ databases">
        <authorList>
            <person name="Cleenwerck I."/>
        </authorList>
    </citation>
    <scope>NUCLEOTIDE SEQUENCE</scope>
    <source>
        <strain evidence="2">LMG 32879</strain>
    </source>
</reference>
<evidence type="ECO:0000313" key="3">
    <source>
        <dbReference type="Proteomes" id="UP001176960"/>
    </source>
</evidence>
<name>A0AA35UZ81_9PROT</name>
<accession>A0AA35UZ81</accession>
<protein>
    <submittedName>
        <fullName evidence="2">Glycosyltransferase family 61 protein</fullName>
    </submittedName>
</protein>
<dbReference type="EMBL" id="CATKSH010000036">
    <property type="protein sequence ID" value="CAI9122192.1"/>
    <property type="molecule type" value="Genomic_DNA"/>
</dbReference>
<organism evidence="2 3">
    <name type="scientific">Brytella acorum</name>
    <dbReference type="NCBI Taxonomy" id="2959299"/>
    <lineage>
        <taxon>Bacteria</taxon>
        <taxon>Pseudomonadati</taxon>
        <taxon>Pseudomonadota</taxon>
        <taxon>Alphaproteobacteria</taxon>
        <taxon>Acetobacterales</taxon>
        <taxon>Acetobacteraceae</taxon>
        <taxon>Brytella</taxon>
    </lineage>
</organism>
<feature type="domain" description="Glycosyltransferase 61 catalytic" evidence="1">
    <location>
        <begin position="126"/>
        <end position="303"/>
    </location>
</feature>
<keyword evidence="3" id="KW-1185">Reference proteome</keyword>